<dbReference type="HOGENOM" id="CLU_2546256_0_0_1"/>
<reference evidence="1" key="2">
    <citation type="submission" date="2013-04" db="UniProtKB">
        <authorList>
            <consortium name="EnsemblPlants"/>
        </authorList>
    </citation>
    <scope>IDENTIFICATION</scope>
</reference>
<sequence>MTKYECIDHVHYGDNLILALFLNKSSMIICETNNVGILPYPTFQSDHYKDGMKNMKVTADFICSRPAYLFQVPWPPAVLLDTC</sequence>
<dbReference type="EnsemblPlants" id="OB03G37220.1">
    <property type="protein sequence ID" value="OB03G37220.1"/>
    <property type="gene ID" value="OB03G37220"/>
</dbReference>
<organism evidence="1">
    <name type="scientific">Oryza brachyantha</name>
    <name type="common">malo sina</name>
    <dbReference type="NCBI Taxonomy" id="4533"/>
    <lineage>
        <taxon>Eukaryota</taxon>
        <taxon>Viridiplantae</taxon>
        <taxon>Streptophyta</taxon>
        <taxon>Embryophyta</taxon>
        <taxon>Tracheophyta</taxon>
        <taxon>Spermatophyta</taxon>
        <taxon>Magnoliopsida</taxon>
        <taxon>Liliopsida</taxon>
        <taxon>Poales</taxon>
        <taxon>Poaceae</taxon>
        <taxon>BOP clade</taxon>
        <taxon>Oryzoideae</taxon>
        <taxon>Oryzeae</taxon>
        <taxon>Oryzinae</taxon>
        <taxon>Oryza</taxon>
    </lineage>
</organism>
<reference evidence="1" key="1">
    <citation type="journal article" date="2013" name="Nat. Commun.">
        <title>Whole-genome sequencing of Oryza brachyantha reveals mechanisms underlying Oryza genome evolution.</title>
        <authorList>
            <person name="Chen J."/>
            <person name="Huang Q."/>
            <person name="Gao D."/>
            <person name="Wang J."/>
            <person name="Lang Y."/>
            <person name="Liu T."/>
            <person name="Li B."/>
            <person name="Bai Z."/>
            <person name="Luis Goicoechea J."/>
            <person name="Liang C."/>
            <person name="Chen C."/>
            <person name="Zhang W."/>
            <person name="Sun S."/>
            <person name="Liao Y."/>
            <person name="Zhang X."/>
            <person name="Yang L."/>
            <person name="Song C."/>
            <person name="Wang M."/>
            <person name="Shi J."/>
            <person name="Liu G."/>
            <person name="Liu J."/>
            <person name="Zhou H."/>
            <person name="Zhou W."/>
            <person name="Yu Q."/>
            <person name="An N."/>
            <person name="Chen Y."/>
            <person name="Cai Q."/>
            <person name="Wang B."/>
            <person name="Liu B."/>
            <person name="Min J."/>
            <person name="Huang Y."/>
            <person name="Wu H."/>
            <person name="Li Z."/>
            <person name="Zhang Y."/>
            <person name="Yin Y."/>
            <person name="Song W."/>
            <person name="Jiang J."/>
            <person name="Jackson S.A."/>
            <person name="Wing R.A."/>
            <person name="Wang J."/>
            <person name="Chen M."/>
        </authorList>
    </citation>
    <scope>NUCLEOTIDE SEQUENCE [LARGE SCALE GENOMIC DNA]</scope>
    <source>
        <strain evidence="1">cv. IRGC 101232</strain>
    </source>
</reference>
<keyword evidence="2" id="KW-1185">Reference proteome</keyword>
<evidence type="ECO:0000313" key="2">
    <source>
        <dbReference type="Proteomes" id="UP000006038"/>
    </source>
</evidence>
<name>J3LRP6_ORYBR</name>
<protein>
    <submittedName>
        <fullName evidence="1">Uncharacterized protein</fullName>
    </submittedName>
</protein>
<dbReference type="Gramene" id="OB03G37220.1">
    <property type="protein sequence ID" value="OB03G37220.1"/>
    <property type="gene ID" value="OB03G37220"/>
</dbReference>
<dbReference type="AlphaFoldDB" id="J3LRP6"/>
<evidence type="ECO:0000313" key="1">
    <source>
        <dbReference type="EnsemblPlants" id="OB03G37220.1"/>
    </source>
</evidence>
<proteinExistence type="predicted"/>
<accession>J3LRP6</accession>
<dbReference type="Proteomes" id="UP000006038">
    <property type="component" value="Chromosome 3"/>
</dbReference>